<name>A0ABQ9IS59_9CUCU</name>
<keyword evidence="2" id="KW-1185">Reference proteome</keyword>
<dbReference type="PANTHER" id="PTHR31691">
    <property type="entry name" value="ROTATIN"/>
    <property type="match status" value="1"/>
</dbReference>
<proteinExistence type="predicted"/>
<accession>A0ABQ9IS59</accession>
<gene>
    <name evidence="1" type="ORF">NQ317_012334</name>
</gene>
<dbReference type="PANTHER" id="PTHR31691:SF1">
    <property type="entry name" value="ROTATIN"/>
    <property type="match status" value="1"/>
</dbReference>
<reference evidence="1" key="1">
    <citation type="journal article" date="2023" name="Insect Mol. Biol.">
        <title>Genome sequencing provides insights into the evolution of gene families encoding plant cell wall-degrading enzymes in longhorned beetles.</title>
        <authorList>
            <person name="Shin N.R."/>
            <person name="Okamura Y."/>
            <person name="Kirsch R."/>
            <person name="Pauchet Y."/>
        </authorList>
    </citation>
    <scope>NUCLEOTIDE SEQUENCE</scope>
    <source>
        <strain evidence="1">MMC_N1</strain>
    </source>
</reference>
<dbReference type="Proteomes" id="UP001162164">
    <property type="component" value="Unassembled WGS sequence"/>
</dbReference>
<protein>
    <submittedName>
        <fullName evidence="1">Uncharacterized protein</fullName>
    </submittedName>
</protein>
<dbReference type="EMBL" id="JAPWTJ010003235">
    <property type="protein sequence ID" value="KAJ8960102.1"/>
    <property type="molecule type" value="Genomic_DNA"/>
</dbReference>
<sequence>MAVTADCHKMAVISEVCQIPTLVDPSAFFVNPKILTEISTFGMTSESFEIRRYAEDIVTYIMKCKIVVSDSVYNKVVETLIPSLPIIVCHISKNRPW</sequence>
<evidence type="ECO:0000313" key="1">
    <source>
        <dbReference type="EMBL" id="KAJ8960102.1"/>
    </source>
</evidence>
<evidence type="ECO:0000313" key="2">
    <source>
        <dbReference type="Proteomes" id="UP001162164"/>
    </source>
</evidence>
<organism evidence="1 2">
    <name type="scientific">Molorchus minor</name>
    <dbReference type="NCBI Taxonomy" id="1323400"/>
    <lineage>
        <taxon>Eukaryota</taxon>
        <taxon>Metazoa</taxon>
        <taxon>Ecdysozoa</taxon>
        <taxon>Arthropoda</taxon>
        <taxon>Hexapoda</taxon>
        <taxon>Insecta</taxon>
        <taxon>Pterygota</taxon>
        <taxon>Neoptera</taxon>
        <taxon>Endopterygota</taxon>
        <taxon>Coleoptera</taxon>
        <taxon>Polyphaga</taxon>
        <taxon>Cucujiformia</taxon>
        <taxon>Chrysomeloidea</taxon>
        <taxon>Cerambycidae</taxon>
        <taxon>Lamiinae</taxon>
        <taxon>Monochamini</taxon>
        <taxon>Molorchus</taxon>
    </lineage>
</organism>
<dbReference type="InterPro" id="IPR030791">
    <property type="entry name" value="Rotatin"/>
</dbReference>
<comment type="caution">
    <text evidence="1">The sequence shown here is derived from an EMBL/GenBank/DDBJ whole genome shotgun (WGS) entry which is preliminary data.</text>
</comment>